<dbReference type="PANTHER" id="PTHR43836">
    <property type="entry name" value="CATECHOL O-METHYLTRANSFERASE 1-RELATED"/>
    <property type="match status" value="1"/>
</dbReference>
<dbReference type="GO" id="GO:0008171">
    <property type="term" value="F:O-methyltransferase activity"/>
    <property type="evidence" value="ECO:0007669"/>
    <property type="project" value="TreeGrafter"/>
</dbReference>
<reference evidence="1 2" key="1">
    <citation type="submission" date="2016-10" db="EMBL/GenBank/DDBJ databases">
        <authorList>
            <person name="de Groot N.N."/>
        </authorList>
    </citation>
    <scope>NUCLEOTIDE SEQUENCE [LARGE SCALE GENOMIC DNA]</scope>
    <source>
        <strain evidence="1 2">Vu-144</strain>
    </source>
</reference>
<dbReference type="RefSeq" id="WP_091400723.1">
    <property type="nucleotide sequence ID" value="NZ_FNQY01000027.1"/>
</dbReference>
<dbReference type="Gene3D" id="3.40.50.150">
    <property type="entry name" value="Vaccinia Virus protein VP39"/>
    <property type="match status" value="1"/>
</dbReference>
<dbReference type="Proteomes" id="UP000199041">
    <property type="component" value="Unassembled WGS sequence"/>
</dbReference>
<dbReference type="Pfam" id="PF13578">
    <property type="entry name" value="Methyltransf_24"/>
    <property type="match status" value="1"/>
</dbReference>
<dbReference type="OrthoDB" id="5464618at2"/>
<dbReference type="GO" id="GO:0032259">
    <property type="term" value="P:methylation"/>
    <property type="evidence" value="ECO:0007669"/>
    <property type="project" value="UniProtKB-KW"/>
</dbReference>
<dbReference type="InterPro" id="IPR029063">
    <property type="entry name" value="SAM-dependent_MTases_sf"/>
</dbReference>
<dbReference type="EMBL" id="FNQY01000027">
    <property type="protein sequence ID" value="SEA54953.1"/>
    <property type="molecule type" value="Genomic_DNA"/>
</dbReference>
<protein>
    <submittedName>
        <fullName evidence="1">Methyltransferase domain-containing protein</fullName>
    </submittedName>
</protein>
<proteinExistence type="predicted"/>
<name>A0A1H4C3U1_9BACT</name>
<dbReference type="STRING" id="551991.SAMN05192529_12712"/>
<dbReference type="PANTHER" id="PTHR43836:SF2">
    <property type="entry name" value="CATECHOL O-METHYLTRANSFERASE 1-RELATED"/>
    <property type="match status" value="1"/>
</dbReference>
<dbReference type="CDD" id="cd02440">
    <property type="entry name" value="AdoMet_MTases"/>
    <property type="match status" value="1"/>
</dbReference>
<sequence length="269" mass="31091">MFSKYALVRKYLQYRKIALNGKGHGIHSPFVYRFVREVLGDKRSYPCYQPLAALRRLLATDERSVEVQDFGAGSRVIASNTRRIGDIAKSSLKPKKYSRLLFRMVQEYKPATILELGTCFGVTTAYLANGNKNARVFTMEGAPAIAEVARHNFSELQLHNIELIEGNFDVRLPELLQSLSKEGKQLDFVFIDGNHRKEPTVRYFEQLLPLLQEESVLVFDDIHWSEQMEEAWEEIKKSPAVTLSIDLFFIGIVYFRKENKVKQDFTIRF</sequence>
<keyword evidence="1" id="KW-0489">Methyltransferase</keyword>
<evidence type="ECO:0000313" key="1">
    <source>
        <dbReference type="EMBL" id="SEA54953.1"/>
    </source>
</evidence>
<gene>
    <name evidence="1" type="ORF">SAMN05192529_12712</name>
</gene>
<dbReference type="AlphaFoldDB" id="A0A1H4C3U1"/>
<organism evidence="1 2">
    <name type="scientific">Arachidicoccus rhizosphaerae</name>
    <dbReference type="NCBI Taxonomy" id="551991"/>
    <lineage>
        <taxon>Bacteria</taxon>
        <taxon>Pseudomonadati</taxon>
        <taxon>Bacteroidota</taxon>
        <taxon>Chitinophagia</taxon>
        <taxon>Chitinophagales</taxon>
        <taxon>Chitinophagaceae</taxon>
        <taxon>Arachidicoccus</taxon>
    </lineage>
</organism>
<keyword evidence="1" id="KW-0808">Transferase</keyword>
<dbReference type="SUPFAM" id="SSF53335">
    <property type="entry name" value="S-adenosyl-L-methionine-dependent methyltransferases"/>
    <property type="match status" value="1"/>
</dbReference>
<accession>A0A1H4C3U1</accession>
<keyword evidence="2" id="KW-1185">Reference proteome</keyword>
<evidence type="ECO:0000313" key="2">
    <source>
        <dbReference type="Proteomes" id="UP000199041"/>
    </source>
</evidence>